<accession>L1IF35</accession>
<evidence type="ECO:0000256" key="1">
    <source>
        <dbReference type="SAM" id="Phobius"/>
    </source>
</evidence>
<protein>
    <submittedName>
        <fullName evidence="2 3">Uncharacterized protein</fullName>
    </submittedName>
</protein>
<keyword evidence="1" id="KW-1133">Transmembrane helix</keyword>
<organism evidence="2">
    <name type="scientific">Guillardia theta (strain CCMP2712)</name>
    <name type="common">Cryptophyte</name>
    <dbReference type="NCBI Taxonomy" id="905079"/>
    <lineage>
        <taxon>Eukaryota</taxon>
        <taxon>Cryptophyceae</taxon>
        <taxon>Pyrenomonadales</taxon>
        <taxon>Geminigeraceae</taxon>
        <taxon>Guillardia</taxon>
    </lineage>
</organism>
<evidence type="ECO:0000313" key="3">
    <source>
        <dbReference type="EnsemblProtists" id="EKX34465"/>
    </source>
</evidence>
<evidence type="ECO:0000313" key="2">
    <source>
        <dbReference type="EMBL" id="EKX34465.1"/>
    </source>
</evidence>
<dbReference type="EnsemblProtists" id="EKX34465">
    <property type="protein sequence ID" value="EKX34465"/>
    <property type="gene ID" value="GUITHDRAFT_155734"/>
</dbReference>
<evidence type="ECO:0000313" key="4">
    <source>
        <dbReference type="Proteomes" id="UP000011087"/>
    </source>
</evidence>
<keyword evidence="4" id="KW-1185">Reference proteome</keyword>
<reference evidence="3" key="3">
    <citation type="submission" date="2016-03" db="UniProtKB">
        <authorList>
            <consortium name="EnsemblProtists"/>
        </authorList>
    </citation>
    <scope>IDENTIFICATION</scope>
</reference>
<dbReference type="GeneID" id="17291194"/>
<dbReference type="HOGENOM" id="CLU_2854408_0_0_1"/>
<dbReference type="RefSeq" id="XP_005821445.1">
    <property type="nucleotide sequence ID" value="XM_005821388.1"/>
</dbReference>
<sequence>MNRFENRNFDGIEKMMKMKKPNATPSVCPLFAVKALLGFLRFFHSSLRRFYAVCEGRVGGGGGTC</sequence>
<dbReference type="EMBL" id="JH993109">
    <property type="protein sequence ID" value="EKX34465.1"/>
    <property type="molecule type" value="Genomic_DNA"/>
</dbReference>
<dbReference type="PaxDb" id="55529-EKX34465"/>
<dbReference type="KEGG" id="gtt:GUITHDRAFT_155734"/>
<keyword evidence="1" id="KW-0812">Transmembrane</keyword>
<gene>
    <name evidence="2" type="ORF">GUITHDRAFT_155734</name>
</gene>
<feature type="transmembrane region" description="Helical" evidence="1">
    <location>
        <begin position="23"/>
        <end position="43"/>
    </location>
</feature>
<dbReference type="Proteomes" id="UP000011087">
    <property type="component" value="Unassembled WGS sequence"/>
</dbReference>
<dbReference type="AlphaFoldDB" id="L1IF35"/>
<reference evidence="4" key="2">
    <citation type="submission" date="2012-11" db="EMBL/GenBank/DDBJ databases">
        <authorList>
            <person name="Kuo A."/>
            <person name="Curtis B.A."/>
            <person name="Tanifuji G."/>
            <person name="Burki F."/>
            <person name="Gruber A."/>
            <person name="Irimia M."/>
            <person name="Maruyama S."/>
            <person name="Arias M.C."/>
            <person name="Ball S.G."/>
            <person name="Gile G.H."/>
            <person name="Hirakawa Y."/>
            <person name="Hopkins J.F."/>
            <person name="Rensing S.A."/>
            <person name="Schmutz J."/>
            <person name="Symeonidi A."/>
            <person name="Elias M."/>
            <person name="Eveleigh R.J."/>
            <person name="Herman E.K."/>
            <person name="Klute M.J."/>
            <person name="Nakayama T."/>
            <person name="Obornik M."/>
            <person name="Reyes-Prieto A."/>
            <person name="Armbrust E.V."/>
            <person name="Aves S.J."/>
            <person name="Beiko R.G."/>
            <person name="Coutinho P."/>
            <person name="Dacks J.B."/>
            <person name="Durnford D.G."/>
            <person name="Fast N.M."/>
            <person name="Green B.R."/>
            <person name="Grisdale C."/>
            <person name="Hempe F."/>
            <person name="Henrissat B."/>
            <person name="Hoppner M.P."/>
            <person name="Ishida K.-I."/>
            <person name="Kim E."/>
            <person name="Koreny L."/>
            <person name="Kroth P.G."/>
            <person name="Liu Y."/>
            <person name="Malik S.-B."/>
            <person name="Maier U.G."/>
            <person name="McRose D."/>
            <person name="Mock T."/>
            <person name="Neilson J.A."/>
            <person name="Onodera N.T."/>
            <person name="Poole A.M."/>
            <person name="Pritham E.J."/>
            <person name="Richards T.A."/>
            <person name="Rocap G."/>
            <person name="Roy S.W."/>
            <person name="Sarai C."/>
            <person name="Schaack S."/>
            <person name="Shirato S."/>
            <person name="Slamovits C.H."/>
            <person name="Spencer D.F."/>
            <person name="Suzuki S."/>
            <person name="Worden A.Z."/>
            <person name="Zauner S."/>
            <person name="Barry K."/>
            <person name="Bell C."/>
            <person name="Bharti A.K."/>
            <person name="Crow J.A."/>
            <person name="Grimwood J."/>
            <person name="Kramer R."/>
            <person name="Lindquist E."/>
            <person name="Lucas S."/>
            <person name="Salamov A."/>
            <person name="McFadden G.I."/>
            <person name="Lane C.E."/>
            <person name="Keeling P.J."/>
            <person name="Gray M.W."/>
            <person name="Grigoriev I.V."/>
            <person name="Archibald J.M."/>
        </authorList>
    </citation>
    <scope>NUCLEOTIDE SEQUENCE</scope>
    <source>
        <strain evidence="4">CCMP2712</strain>
    </source>
</reference>
<keyword evidence="1" id="KW-0472">Membrane</keyword>
<name>L1IF35_GUITC</name>
<proteinExistence type="predicted"/>
<reference evidence="2 4" key="1">
    <citation type="journal article" date="2012" name="Nature">
        <title>Algal genomes reveal evolutionary mosaicism and the fate of nucleomorphs.</title>
        <authorList>
            <consortium name="DOE Joint Genome Institute"/>
            <person name="Curtis B.A."/>
            <person name="Tanifuji G."/>
            <person name="Burki F."/>
            <person name="Gruber A."/>
            <person name="Irimia M."/>
            <person name="Maruyama S."/>
            <person name="Arias M.C."/>
            <person name="Ball S.G."/>
            <person name="Gile G.H."/>
            <person name="Hirakawa Y."/>
            <person name="Hopkins J.F."/>
            <person name="Kuo A."/>
            <person name="Rensing S.A."/>
            <person name="Schmutz J."/>
            <person name="Symeonidi A."/>
            <person name="Elias M."/>
            <person name="Eveleigh R.J."/>
            <person name="Herman E.K."/>
            <person name="Klute M.J."/>
            <person name="Nakayama T."/>
            <person name="Obornik M."/>
            <person name="Reyes-Prieto A."/>
            <person name="Armbrust E.V."/>
            <person name="Aves S.J."/>
            <person name="Beiko R.G."/>
            <person name="Coutinho P."/>
            <person name="Dacks J.B."/>
            <person name="Durnford D.G."/>
            <person name="Fast N.M."/>
            <person name="Green B.R."/>
            <person name="Grisdale C.J."/>
            <person name="Hempel F."/>
            <person name="Henrissat B."/>
            <person name="Hoppner M.P."/>
            <person name="Ishida K."/>
            <person name="Kim E."/>
            <person name="Koreny L."/>
            <person name="Kroth P.G."/>
            <person name="Liu Y."/>
            <person name="Malik S.B."/>
            <person name="Maier U.G."/>
            <person name="McRose D."/>
            <person name="Mock T."/>
            <person name="Neilson J.A."/>
            <person name="Onodera N.T."/>
            <person name="Poole A.M."/>
            <person name="Pritham E.J."/>
            <person name="Richards T.A."/>
            <person name="Rocap G."/>
            <person name="Roy S.W."/>
            <person name="Sarai C."/>
            <person name="Schaack S."/>
            <person name="Shirato S."/>
            <person name="Slamovits C.H."/>
            <person name="Spencer D.F."/>
            <person name="Suzuki S."/>
            <person name="Worden A.Z."/>
            <person name="Zauner S."/>
            <person name="Barry K."/>
            <person name="Bell C."/>
            <person name="Bharti A.K."/>
            <person name="Crow J.A."/>
            <person name="Grimwood J."/>
            <person name="Kramer R."/>
            <person name="Lindquist E."/>
            <person name="Lucas S."/>
            <person name="Salamov A."/>
            <person name="McFadden G.I."/>
            <person name="Lane C.E."/>
            <person name="Keeling P.J."/>
            <person name="Gray M.W."/>
            <person name="Grigoriev I.V."/>
            <person name="Archibald J.M."/>
        </authorList>
    </citation>
    <scope>NUCLEOTIDE SEQUENCE</scope>
    <source>
        <strain evidence="2 4">CCMP2712</strain>
    </source>
</reference>